<dbReference type="PROSITE" id="PS50056">
    <property type="entry name" value="TYR_PHOSPHATASE_2"/>
    <property type="match status" value="1"/>
</dbReference>
<keyword evidence="4" id="KW-1185">Reference proteome</keyword>
<reference evidence="3 4" key="1">
    <citation type="submission" date="2013-05" db="EMBL/GenBank/DDBJ databases">
        <title>Genome assembly of Chondromyces apiculatus DSM 436.</title>
        <authorList>
            <person name="Sharma G."/>
            <person name="Khatri I."/>
            <person name="Kaur C."/>
            <person name="Mayilraj S."/>
            <person name="Subramanian S."/>
        </authorList>
    </citation>
    <scope>NUCLEOTIDE SEQUENCE [LARGE SCALE GENOMIC DNA]</scope>
    <source>
        <strain evidence="3 4">DSM 436</strain>
    </source>
</reference>
<comment type="similarity">
    <text evidence="1">Belongs to the protein-tyrosine phosphatase family.</text>
</comment>
<dbReference type="OrthoDB" id="9814896at2"/>
<dbReference type="Proteomes" id="UP000019678">
    <property type="component" value="Unassembled WGS sequence"/>
</dbReference>
<evidence type="ECO:0000259" key="2">
    <source>
        <dbReference type="PROSITE" id="PS50056"/>
    </source>
</evidence>
<evidence type="ECO:0000313" key="4">
    <source>
        <dbReference type="Proteomes" id="UP000019678"/>
    </source>
</evidence>
<accession>A0A017T8K4</accession>
<dbReference type="EMBL" id="ASRX01000026">
    <property type="protein sequence ID" value="EYF05140.1"/>
    <property type="molecule type" value="Genomic_DNA"/>
</dbReference>
<name>A0A017T8K4_9BACT</name>
<dbReference type="InterPro" id="IPR029021">
    <property type="entry name" value="Prot-tyrosine_phosphatase-like"/>
</dbReference>
<evidence type="ECO:0000313" key="3">
    <source>
        <dbReference type="EMBL" id="EYF05140.1"/>
    </source>
</evidence>
<dbReference type="STRING" id="1192034.CAP_3505"/>
<dbReference type="eggNOG" id="COG2365">
    <property type="taxonomic scope" value="Bacteria"/>
</dbReference>
<dbReference type="AlphaFoldDB" id="A0A017T8K4"/>
<dbReference type="Gene3D" id="3.90.190.10">
    <property type="entry name" value="Protein tyrosine phosphatase superfamily"/>
    <property type="match status" value="1"/>
</dbReference>
<dbReference type="PANTHER" id="PTHR31126">
    <property type="entry name" value="TYROSINE-PROTEIN PHOSPHATASE"/>
    <property type="match status" value="1"/>
</dbReference>
<dbReference type="PROSITE" id="PS00383">
    <property type="entry name" value="TYR_PHOSPHATASE_1"/>
    <property type="match status" value="1"/>
</dbReference>
<feature type="domain" description="Tyrosine specific protein phosphatases" evidence="2">
    <location>
        <begin position="107"/>
        <end position="128"/>
    </location>
</feature>
<evidence type="ECO:0000256" key="1">
    <source>
        <dbReference type="ARBA" id="ARBA00009580"/>
    </source>
</evidence>
<dbReference type="InterPro" id="IPR026893">
    <property type="entry name" value="Tyr/Ser_Pase_IphP-type"/>
</dbReference>
<dbReference type="InterPro" id="IPR016130">
    <property type="entry name" value="Tyr_Pase_AS"/>
</dbReference>
<dbReference type="InterPro" id="IPR000387">
    <property type="entry name" value="Tyr_Pase_dom"/>
</dbReference>
<comment type="caution">
    <text evidence="3">The sequence shown here is derived from an EMBL/GenBank/DDBJ whole genome shotgun (WGS) entry which is preliminary data.</text>
</comment>
<organism evidence="3 4">
    <name type="scientific">Chondromyces apiculatus DSM 436</name>
    <dbReference type="NCBI Taxonomy" id="1192034"/>
    <lineage>
        <taxon>Bacteria</taxon>
        <taxon>Pseudomonadati</taxon>
        <taxon>Myxococcota</taxon>
        <taxon>Polyangia</taxon>
        <taxon>Polyangiales</taxon>
        <taxon>Polyangiaceae</taxon>
        <taxon>Chondromyces</taxon>
    </lineage>
</organism>
<gene>
    <name evidence="3" type="ORF">CAP_3505</name>
</gene>
<protein>
    <recommendedName>
        <fullName evidence="2">Tyrosine specific protein phosphatases domain-containing protein</fullName>
    </recommendedName>
</protein>
<dbReference type="Pfam" id="PF13350">
    <property type="entry name" value="Y_phosphatase3"/>
    <property type="match status" value="1"/>
</dbReference>
<dbReference type="SUPFAM" id="SSF52799">
    <property type="entry name" value="(Phosphotyrosine protein) phosphatases II"/>
    <property type="match status" value="1"/>
</dbReference>
<dbReference type="GO" id="GO:0004721">
    <property type="term" value="F:phosphoprotein phosphatase activity"/>
    <property type="evidence" value="ECO:0007669"/>
    <property type="project" value="InterPro"/>
</dbReference>
<dbReference type="PANTHER" id="PTHR31126:SF1">
    <property type="entry name" value="TYROSINE SPECIFIC PROTEIN PHOSPHATASES DOMAIN-CONTAINING PROTEIN"/>
    <property type="match status" value="1"/>
</dbReference>
<sequence length="184" mass="20057">MGAELHPANFRDVGEILGLWLEPSPIASARLFRGGRFDTLAAVNDLGSPGTILNLRRGPDPDHLTGIRHVHVPAEDDVENYDTRLPRVRRWLGKALSVLADPEVTWPVYVHCTSGRDRTGVVIAAALLLVDVPREVVAEEYMLSEGADRSAIETAIEGILGERTALPIDRKKLQTALLGGRRSG</sequence>
<proteinExistence type="inferred from homology"/>
<dbReference type="RefSeq" id="WP_081865008.1">
    <property type="nucleotide sequence ID" value="NZ_ASRX01000026.1"/>
</dbReference>